<evidence type="ECO:0000313" key="2">
    <source>
        <dbReference type="EMBL" id="CAI0376207.1"/>
    </source>
</evidence>
<dbReference type="Proteomes" id="UP001154282">
    <property type="component" value="Unassembled WGS sequence"/>
</dbReference>
<feature type="chain" id="PRO_5043494085" evidence="1">
    <location>
        <begin position="25"/>
        <end position="83"/>
    </location>
</feature>
<protein>
    <submittedName>
        <fullName evidence="2">Uncharacterized protein</fullName>
    </submittedName>
</protein>
<name>A0AAV0GU88_9ROSI</name>
<dbReference type="AlphaFoldDB" id="A0AAV0GU88"/>
<keyword evidence="3" id="KW-1185">Reference proteome</keyword>
<accession>A0AAV0GU88</accession>
<feature type="non-terminal residue" evidence="2">
    <location>
        <position position="1"/>
    </location>
</feature>
<keyword evidence="1" id="KW-0732">Signal</keyword>
<gene>
    <name evidence="2" type="ORF">LITE_LOCUS907</name>
</gene>
<dbReference type="EMBL" id="CAMGYJ010000002">
    <property type="protein sequence ID" value="CAI0376207.1"/>
    <property type="molecule type" value="Genomic_DNA"/>
</dbReference>
<comment type="caution">
    <text evidence="2">The sequence shown here is derived from an EMBL/GenBank/DDBJ whole genome shotgun (WGS) entry which is preliminary data.</text>
</comment>
<organism evidence="2 3">
    <name type="scientific">Linum tenue</name>
    <dbReference type="NCBI Taxonomy" id="586396"/>
    <lineage>
        <taxon>Eukaryota</taxon>
        <taxon>Viridiplantae</taxon>
        <taxon>Streptophyta</taxon>
        <taxon>Embryophyta</taxon>
        <taxon>Tracheophyta</taxon>
        <taxon>Spermatophyta</taxon>
        <taxon>Magnoliopsida</taxon>
        <taxon>eudicotyledons</taxon>
        <taxon>Gunneridae</taxon>
        <taxon>Pentapetalae</taxon>
        <taxon>rosids</taxon>
        <taxon>fabids</taxon>
        <taxon>Malpighiales</taxon>
        <taxon>Linaceae</taxon>
        <taxon>Linum</taxon>
    </lineage>
</organism>
<feature type="signal peptide" evidence="1">
    <location>
        <begin position="1"/>
        <end position="24"/>
    </location>
</feature>
<evidence type="ECO:0000313" key="3">
    <source>
        <dbReference type="Proteomes" id="UP001154282"/>
    </source>
</evidence>
<sequence length="83" mass="9227">VISVVNFLLISLFCLLQFQEAALGCKPDFSGNKNKCYHTIDKINTNDDMCVPFTGTEAWTSSMGYKMASLGSLEFTNFRFVGV</sequence>
<proteinExistence type="predicted"/>
<reference evidence="2" key="1">
    <citation type="submission" date="2022-08" db="EMBL/GenBank/DDBJ databases">
        <authorList>
            <person name="Gutierrez-Valencia J."/>
        </authorList>
    </citation>
    <scope>NUCLEOTIDE SEQUENCE</scope>
</reference>
<evidence type="ECO:0000256" key="1">
    <source>
        <dbReference type="SAM" id="SignalP"/>
    </source>
</evidence>